<dbReference type="EMBL" id="MH509447">
    <property type="protein sequence ID" value="AXH47351.1"/>
    <property type="molecule type" value="Genomic_DNA"/>
</dbReference>
<name>A0A345KWE9_9CAUD</name>
<protein>
    <submittedName>
        <fullName evidence="1">Uncharacterized protein</fullName>
    </submittedName>
</protein>
<sequence>MAKPTFQDYKDSGVLDPKPVPPGWLVRTASGQQFCTPKTREDADRWAEKIGGTVEWYTPIQSTIYDQIGSTYDH</sequence>
<gene>
    <name evidence="1" type="primary">56</name>
    <name evidence="1" type="ORF">SEA_EDEN_56</name>
</gene>
<dbReference type="RefSeq" id="YP_009806835.1">
    <property type="nucleotide sequence ID" value="NC_048017.1"/>
</dbReference>
<proteinExistence type="predicted"/>
<evidence type="ECO:0000313" key="2">
    <source>
        <dbReference type="Proteomes" id="UP000260367"/>
    </source>
</evidence>
<keyword evidence="2" id="KW-1185">Reference proteome</keyword>
<dbReference type="Proteomes" id="UP000260367">
    <property type="component" value="Segment"/>
</dbReference>
<accession>A0A345KWE9</accession>
<organism evidence="1 2">
    <name type="scientific">Microbacterium phage Eden</name>
    <dbReference type="NCBI Taxonomy" id="2250289"/>
    <lineage>
        <taxon>Viruses</taxon>
        <taxon>Duplodnaviria</taxon>
        <taxon>Heunggongvirae</taxon>
        <taxon>Uroviricota</taxon>
        <taxon>Caudoviricetes</taxon>
        <taxon>Edenvirus</taxon>
        <taxon>Edenvirus eden</taxon>
    </lineage>
</organism>
<dbReference type="KEGG" id="vg:54997705"/>
<dbReference type="GeneID" id="54997705"/>
<reference evidence="2" key="1">
    <citation type="submission" date="2018-06" db="EMBL/GenBank/DDBJ databases">
        <authorList>
            <person name="Zhirakovskaya E."/>
        </authorList>
    </citation>
    <scope>NUCLEOTIDE SEQUENCE [LARGE SCALE GENOMIC DNA]</scope>
</reference>
<evidence type="ECO:0000313" key="1">
    <source>
        <dbReference type="EMBL" id="AXH47351.1"/>
    </source>
</evidence>